<reference evidence="11 12" key="1">
    <citation type="submission" date="2019-07" db="EMBL/GenBank/DDBJ databases">
        <title>Whole genome shotgun sequence of Clostridium butyricum NBRC 3858.</title>
        <authorList>
            <person name="Hosoyama A."/>
            <person name="Uohara A."/>
            <person name="Ohji S."/>
            <person name="Ichikawa N."/>
        </authorList>
    </citation>
    <scope>NUCLEOTIDE SEQUENCE [LARGE SCALE GENOMIC DNA]</scope>
    <source>
        <strain evidence="11 12">NBRC 3858</strain>
    </source>
</reference>
<dbReference type="AlphaFoldDB" id="A0A512TNU3"/>
<dbReference type="PANTHER" id="PTHR43668">
    <property type="entry name" value="ALLANTOINASE"/>
    <property type="match status" value="1"/>
</dbReference>
<gene>
    <name evidence="11" type="ORF">CBU02nite_24360</name>
</gene>
<dbReference type="GO" id="GO:0008270">
    <property type="term" value="F:zinc ion binding"/>
    <property type="evidence" value="ECO:0007669"/>
    <property type="project" value="InterPro"/>
</dbReference>
<comment type="cofactor">
    <cofactor evidence="1">
        <name>Zn(2+)</name>
        <dbReference type="ChEBI" id="CHEBI:29105"/>
    </cofactor>
</comment>
<comment type="pathway">
    <text evidence="2">Nitrogen metabolism; (S)-allantoin degradation; allantoate from (S)-allantoin: step 1/1.</text>
</comment>
<evidence type="ECO:0000256" key="7">
    <source>
        <dbReference type="ARBA" id="ARBA00022723"/>
    </source>
</evidence>
<comment type="similarity">
    <text evidence="3">Belongs to the metallo-dependent hydrolases superfamily. Hydantoinase/dihydropyrimidinase family.</text>
</comment>
<dbReference type="GO" id="GO:0004038">
    <property type="term" value="F:allantoinase activity"/>
    <property type="evidence" value="ECO:0007669"/>
    <property type="project" value="UniProtKB-EC"/>
</dbReference>
<dbReference type="NCBIfam" id="TIGR03178">
    <property type="entry name" value="allantoinase"/>
    <property type="match status" value="1"/>
</dbReference>
<protein>
    <recommendedName>
        <fullName evidence="6">allantoinase</fullName>
        <ecNumber evidence="6">3.5.2.5</ecNumber>
    </recommendedName>
</protein>
<keyword evidence="8 11" id="KW-0378">Hydrolase</keyword>
<evidence type="ECO:0000256" key="4">
    <source>
        <dbReference type="ARBA" id="ARBA00010368"/>
    </source>
</evidence>
<proteinExistence type="inferred from homology"/>
<dbReference type="Proteomes" id="UP000321089">
    <property type="component" value="Unassembled WGS sequence"/>
</dbReference>
<comment type="caution">
    <text evidence="11">The sequence shown here is derived from an EMBL/GenBank/DDBJ whole genome shotgun (WGS) entry which is preliminary data.</text>
</comment>
<dbReference type="PANTHER" id="PTHR43668:SF2">
    <property type="entry name" value="ALLANTOINASE"/>
    <property type="match status" value="1"/>
</dbReference>
<dbReference type="InterPro" id="IPR017593">
    <property type="entry name" value="Allantoinase"/>
</dbReference>
<evidence type="ECO:0000256" key="9">
    <source>
        <dbReference type="ARBA" id="ARBA00022833"/>
    </source>
</evidence>
<dbReference type="EMBL" id="BKBC01000036">
    <property type="protein sequence ID" value="GEQ21930.1"/>
    <property type="molecule type" value="Genomic_DNA"/>
</dbReference>
<name>A0A512TNU3_CLOBU</name>
<organism evidence="11 12">
    <name type="scientific">Clostridium butyricum</name>
    <dbReference type="NCBI Taxonomy" id="1492"/>
    <lineage>
        <taxon>Bacteria</taxon>
        <taxon>Bacillati</taxon>
        <taxon>Bacillota</taxon>
        <taxon>Clostridia</taxon>
        <taxon>Eubacteriales</taxon>
        <taxon>Clostridiaceae</taxon>
        <taxon>Clostridium</taxon>
    </lineage>
</organism>
<dbReference type="EC" id="3.5.2.5" evidence="6"/>
<dbReference type="Pfam" id="PF01979">
    <property type="entry name" value="Amidohydro_1"/>
    <property type="match status" value="1"/>
</dbReference>
<evidence type="ECO:0000259" key="10">
    <source>
        <dbReference type="Pfam" id="PF01979"/>
    </source>
</evidence>
<sequence length="450" mass="50150">MFDLLIRNGKIVTKDSVFHGHIGIKNEKICAIFHGEIDENAEEVIDVGGKYIFPGAIDCHAHLNDPGYTWREDYEHGSEAAAVGGITTIIDMPLQNKPALTDGRIFHDKEKAVKDKSIVDYAFLGGLVHANKENIKELHKEGVVGFKSFIGPVSTDYRSLNIGEARYVLNIMKELNCVTGFHCEDYSIIKFEEERALTEGRVSRKDYLNARPLEAELIATKNIIDLCRETKSKVHICHVSHPDVAEEIKKAKEEGLNITAETCPHYLVFTEDDFLEKGTLFKCAPPLRSKDAKEKLWNYVVDGTLDCIGSDHSPAEKGEKCEEELGVFGAWGGISGLQSLLMVMISEGINNRRLSPTIIARILSYNPAKIFNLEKKKGAIECGYDADFTIVDLDKEWEITADSLKYKNKISAFTGLKGKGAPICTIVRGKIVSENEHITIHHGYGNLIKK</sequence>
<evidence type="ECO:0000313" key="11">
    <source>
        <dbReference type="EMBL" id="GEQ21930.1"/>
    </source>
</evidence>
<evidence type="ECO:0000256" key="3">
    <source>
        <dbReference type="ARBA" id="ARBA00008829"/>
    </source>
</evidence>
<comment type="similarity">
    <text evidence="4">Belongs to the metallo-dependent hydrolases superfamily. Allantoinase family.</text>
</comment>
<dbReference type="InterPro" id="IPR050138">
    <property type="entry name" value="DHOase/Allantoinase_Hydrolase"/>
</dbReference>
<dbReference type="InterPro" id="IPR011059">
    <property type="entry name" value="Metal-dep_hydrolase_composite"/>
</dbReference>
<dbReference type="GO" id="GO:0006145">
    <property type="term" value="P:purine nucleobase catabolic process"/>
    <property type="evidence" value="ECO:0007669"/>
    <property type="project" value="TreeGrafter"/>
</dbReference>
<comment type="subunit">
    <text evidence="5">Homotetramer.</text>
</comment>
<dbReference type="GO" id="GO:0005737">
    <property type="term" value="C:cytoplasm"/>
    <property type="evidence" value="ECO:0007669"/>
    <property type="project" value="TreeGrafter"/>
</dbReference>
<keyword evidence="7" id="KW-0479">Metal-binding</keyword>
<dbReference type="GO" id="GO:0000256">
    <property type="term" value="P:allantoin catabolic process"/>
    <property type="evidence" value="ECO:0007669"/>
    <property type="project" value="InterPro"/>
</dbReference>
<dbReference type="SUPFAM" id="SSF51338">
    <property type="entry name" value="Composite domain of metallo-dependent hydrolases"/>
    <property type="match status" value="1"/>
</dbReference>
<evidence type="ECO:0000256" key="1">
    <source>
        <dbReference type="ARBA" id="ARBA00001947"/>
    </source>
</evidence>
<dbReference type="InterPro" id="IPR032466">
    <property type="entry name" value="Metal_Hydrolase"/>
</dbReference>
<dbReference type="SUPFAM" id="SSF51556">
    <property type="entry name" value="Metallo-dependent hydrolases"/>
    <property type="match status" value="1"/>
</dbReference>
<feature type="domain" description="Amidohydrolase-related" evidence="10">
    <location>
        <begin position="51"/>
        <end position="432"/>
    </location>
</feature>
<dbReference type="RefSeq" id="WP_024039631.1">
    <property type="nucleotide sequence ID" value="NZ_BKBC01000036.1"/>
</dbReference>
<dbReference type="Gene3D" id="3.20.20.140">
    <property type="entry name" value="Metal-dependent hydrolases"/>
    <property type="match status" value="1"/>
</dbReference>
<dbReference type="GO" id="GO:0050897">
    <property type="term" value="F:cobalt ion binding"/>
    <property type="evidence" value="ECO:0007669"/>
    <property type="project" value="InterPro"/>
</dbReference>
<evidence type="ECO:0000256" key="8">
    <source>
        <dbReference type="ARBA" id="ARBA00022801"/>
    </source>
</evidence>
<evidence type="ECO:0000256" key="5">
    <source>
        <dbReference type="ARBA" id="ARBA00011881"/>
    </source>
</evidence>
<keyword evidence="9" id="KW-0862">Zinc</keyword>
<dbReference type="NCBIfam" id="TIGR00857">
    <property type="entry name" value="pyrC_multi"/>
    <property type="match status" value="1"/>
</dbReference>
<evidence type="ECO:0000256" key="2">
    <source>
        <dbReference type="ARBA" id="ARBA00004968"/>
    </source>
</evidence>
<evidence type="ECO:0000256" key="6">
    <source>
        <dbReference type="ARBA" id="ARBA00012863"/>
    </source>
</evidence>
<dbReference type="FunFam" id="3.20.20.140:FF:000174">
    <property type="entry name" value="Dihydropyrimidinase-related protein 2"/>
    <property type="match status" value="1"/>
</dbReference>
<accession>A0A512TNU3</accession>
<evidence type="ECO:0000313" key="12">
    <source>
        <dbReference type="Proteomes" id="UP000321089"/>
    </source>
</evidence>
<dbReference type="Gene3D" id="2.30.40.10">
    <property type="entry name" value="Urease, subunit C, domain 1"/>
    <property type="match status" value="1"/>
</dbReference>
<dbReference type="InterPro" id="IPR006680">
    <property type="entry name" value="Amidohydro-rel"/>
</dbReference>